<dbReference type="EMBL" id="KN831777">
    <property type="protein sequence ID" value="KIM42585.1"/>
    <property type="molecule type" value="Genomic_DNA"/>
</dbReference>
<dbReference type="AlphaFoldDB" id="A0A0C3C123"/>
<evidence type="ECO:0000313" key="2">
    <source>
        <dbReference type="Proteomes" id="UP000053424"/>
    </source>
</evidence>
<dbReference type="HOGENOM" id="CLU_2922830_0_0_1"/>
<proteinExistence type="predicted"/>
<accession>A0A0C3C123</accession>
<protein>
    <submittedName>
        <fullName evidence="1">Uncharacterized protein</fullName>
    </submittedName>
</protein>
<organism evidence="1 2">
    <name type="scientific">Hebeloma cylindrosporum</name>
    <dbReference type="NCBI Taxonomy" id="76867"/>
    <lineage>
        <taxon>Eukaryota</taxon>
        <taxon>Fungi</taxon>
        <taxon>Dikarya</taxon>
        <taxon>Basidiomycota</taxon>
        <taxon>Agaricomycotina</taxon>
        <taxon>Agaricomycetes</taxon>
        <taxon>Agaricomycetidae</taxon>
        <taxon>Agaricales</taxon>
        <taxon>Agaricineae</taxon>
        <taxon>Hymenogastraceae</taxon>
        <taxon>Hebeloma</taxon>
    </lineage>
</organism>
<reference evidence="1 2" key="1">
    <citation type="submission" date="2014-04" db="EMBL/GenBank/DDBJ databases">
        <authorList>
            <consortium name="DOE Joint Genome Institute"/>
            <person name="Kuo A."/>
            <person name="Gay G."/>
            <person name="Dore J."/>
            <person name="Kohler A."/>
            <person name="Nagy L.G."/>
            <person name="Floudas D."/>
            <person name="Copeland A."/>
            <person name="Barry K.W."/>
            <person name="Cichocki N."/>
            <person name="Veneault-Fourrey C."/>
            <person name="LaButti K."/>
            <person name="Lindquist E.A."/>
            <person name="Lipzen A."/>
            <person name="Lundell T."/>
            <person name="Morin E."/>
            <person name="Murat C."/>
            <person name="Sun H."/>
            <person name="Tunlid A."/>
            <person name="Henrissat B."/>
            <person name="Grigoriev I.V."/>
            <person name="Hibbett D.S."/>
            <person name="Martin F."/>
            <person name="Nordberg H.P."/>
            <person name="Cantor M.N."/>
            <person name="Hua S.X."/>
        </authorList>
    </citation>
    <scope>NUCLEOTIDE SEQUENCE [LARGE SCALE GENOMIC DNA]</scope>
    <source>
        <strain evidence="2">h7</strain>
    </source>
</reference>
<sequence length="61" mass="6806">MAITANSQALQFSAPSLIPNPDPVQLFEDTAWLWAPLFEDGEQWASWSSVLVSQCSHTRTQ</sequence>
<gene>
    <name evidence="1" type="ORF">M413DRAFT_444291</name>
</gene>
<reference evidence="2" key="2">
    <citation type="submission" date="2015-01" db="EMBL/GenBank/DDBJ databases">
        <title>Evolutionary Origins and Diversification of the Mycorrhizal Mutualists.</title>
        <authorList>
            <consortium name="DOE Joint Genome Institute"/>
            <consortium name="Mycorrhizal Genomics Consortium"/>
            <person name="Kohler A."/>
            <person name="Kuo A."/>
            <person name="Nagy L.G."/>
            <person name="Floudas D."/>
            <person name="Copeland A."/>
            <person name="Barry K.W."/>
            <person name="Cichocki N."/>
            <person name="Veneault-Fourrey C."/>
            <person name="LaButti K."/>
            <person name="Lindquist E.A."/>
            <person name="Lipzen A."/>
            <person name="Lundell T."/>
            <person name="Morin E."/>
            <person name="Murat C."/>
            <person name="Riley R."/>
            <person name="Ohm R."/>
            <person name="Sun H."/>
            <person name="Tunlid A."/>
            <person name="Henrissat B."/>
            <person name="Grigoriev I.V."/>
            <person name="Hibbett D.S."/>
            <person name="Martin F."/>
        </authorList>
    </citation>
    <scope>NUCLEOTIDE SEQUENCE [LARGE SCALE GENOMIC DNA]</scope>
    <source>
        <strain evidence="2">h7</strain>
    </source>
</reference>
<evidence type="ECO:0000313" key="1">
    <source>
        <dbReference type="EMBL" id="KIM42585.1"/>
    </source>
</evidence>
<keyword evidence="2" id="KW-1185">Reference proteome</keyword>
<dbReference type="Proteomes" id="UP000053424">
    <property type="component" value="Unassembled WGS sequence"/>
</dbReference>
<name>A0A0C3C123_HEBCY</name>